<keyword evidence="5" id="KW-1003">Cell membrane</keyword>
<dbReference type="InterPro" id="IPR002781">
    <property type="entry name" value="TM_pro_TauE-like"/>
</dbReference>
<dbReference type="Pfam" id="PF01925">
    <property type="entry name" value="TauE"/>
    <property type="match status" value="1"/>
</dbReference>
<dbReference type="PANTHER" id="PTHR43483">
    <property type="entry name" value="MEMBRANE TRANSPORTER PROTEIN HI_0806-RELATED"/>
    <property type="match status" value="1"/>
</dbReference>
<evidence type="ECO:0000256" key="5">
    <source>
        <dbReference type="RuleBase" id="RU363041"/>
    </source>
</evidence>
<dbReference type="EMBL" id="WIND01000001">
    <property type="protein sequence ID" value="MSU88501.1"/>
    <property type="molecule type" value="Genomic_DNA"/>
</dbReference>
<dbReference type="RefSeq" id="WP_325063070.1">
    <property type="nucleotide sequence ID" value="NZ_WIND01000001.1"/>
</dbReference>
<keyword evidence="4 5" id="KW-0472">Membrane</keyword>
<gene>
    <name evidence="6" type="ORF">GE300_02570</name>
</gene>
<feature type="transmembrane region" description="Helical" evidence="5">
    <location>
        <begin position="38"/>
        <end position="58"/>
    </location>
</feature>
<feature type="transmembrane region" description="Helical" evidence="5">
    <location>
        <begin position="65"/>
        <end position="86"/>
    </location>
</feature>
<evidence type="ECO:0000256" key="2">
    <source>
        <dbReference type="ARBA" id="ARBA00022692"/>
    </source>
</evidence>
<keyword evidence="2 5" id="KW-0812">Transmembrane</keyword>
<sequence length="278" mass="28111">METQLDPATLDGLTIVLLVAGLATTGVIAGVLAGLLGVGGGIVIVPVLFWVLTLLNVAPEYASHLAVATSLATIVPTSISSMRSHARRGTVDRPLLRLWGPGVFAGALAGGLLAKVVSGGDLRAIFGVVALVVAVNMAIPKTLVIQDHLPVRAWVNRTIAGVIGVISALMGIGGGTLSVPTLSAFSFPPHRAVGTAAALGLLIAVPGVAGFIWAGWGIDDLPPGSLGYVSLPAAALIAPMSFLCAPLGARLAHALNPANLKRAFALFLAITALRMLTA</sequence>
<accession>A0A6L5YW26</accession>
<protein>
    <recommendedName>
        <fullName evidence="5">Probable membrane transporter protein</fullName>
    </recommendedName>
</protein>
<feature type="transmembrane region" description="Helical" evidence="5">
    <location>
        <begin position="192"/>
        <end position="216"/>
    </location>
</feature>
<dbReference type="GO" id="GO:0005886">
    <property type="term" value="C:plasma membrane"/>
    <property type="evidence" value="ECO:0007669"/>
    <property type="project" value="UniProtKB-SubCell"/>
</dbReference>
<keyword evidence="3 5" id="KW-1133">Transmembrane helix</keyword>
<proteinExistence type="inferred from homology"/>
<name>A0A6L5YW26_9RHOB</name>
<evidence type="ECO:0000256" key="4">
    <source>
        <dbReference type="ARBA" id="ARBA00023136"/>
    </source>
</evidence>
<reference evidence="6 7" key="1">
    <citation type="submission" date="2019-10" db="EMBL/GenBank/DDBJ databases">
        <title>Cognatihalovulum marinum gen. nov. sp. nov., a new member of the family Rhodobacteraceae isolated from deep seawater of the Northwest Indian Ocean.</title>
        <authorList>
            <person name="Ruan C."/>
            <person name="Wang J."/>
            <person name="Zheng X."/>
            <person name="Song L."/>
            <person name="Zhu Y."/>
            <person name="Huang Y."/>
            <person name="Lu Z."/>
            <person name="Du W."/>
            <person name="Huang L."/>
            <person name="Dai X."/>
        </authorList>
    </citation>
    <scope>NUCLEOTIDE SEQUENCE [LARGE SCALE GENOMIC DNA]</scope>
    <source>
        <strain evidence="6 7">2CG4</strain>
    </source>
</reference>
<feature type="transmembrane region" description="Helical" evidence="5">
    <location>
        <begin position="122"/>
        <end position="139"/>
    </location>
</feature>
<comment type="similarity">
    <text evidence="5">Belongs to the 4-toluene sulfonate uptake permease (TSUP) (TC 2.A.102) family.</text>
</comment>
<feature type="transmembrane region" description="Helical" evidence="5">
    <location>
        <begin position="98"/>
        <end position="117"/>
    </location>
</feature>
<feature type="transmembrane region" description="Helical" evidence="5">
    <location>
        <begin position="228"/>
        <end position="248"/>
    </location>
</feature>
<organism evidence="6 7">
    <name type="scientific">Halovulum marinum</name>
    <dbReference type="NCBI Taxonomy" id="2662447"/>
    <lineage>
        <taxon>Bacteria</taxon>
        <taxon>Pseudomonadati</taxon>
        <taxon>Pseudomonadota</taxon>
        <taxon>Alphaproteobacteria</taxon>
        <taxon>Rhodobacterales</taxon>
        <taxon>Paracoccaceae</taxon>
        <taxon>Halovulum</taxon>
    </lineage>
</organism>
<feature type="transmembrane region" description="Helical" evidence="5">
    <location>
        <begin position="12"/>
        <end position="32"/>
    </location>
</feature>
<comment type="subcellular location">
    <subcellularLocation>
        <location evidence="5">Cell membrane</location>
        <topology evidence="5">Multi-pass membrane protein</topology>
    </subcellularLocation>
    <subcellularLocation>
        <location evidence="1">Membrane</location>
        <topology evidence="1">Multi-pass membrane protein</topology>
    </subcellularLocation>
</comment>
<dbReference type="PANTHER" id="PTHR43483:SF3">
    <property type="entry name" value="MEMBRANE TRANSPORTER PROTEIN HI_0806-RELATED"/>
    <property type="match status" value="1"/>
</dbReference>
<evidence type="ECO:0000313" key="6">
    <source>
        <dbReference type="EMBL" id="MSU88501.1"/>
    </source>
</evidence>
<evidence type="ECO:0000256" key="1">
    <source>
        <dbReference type="ARBA" id="ARBA00004141"/>
    </source>
</evidence>
<comment type="caution">
    <text evidence="6">The sequence shown here is derived from an EMBL/GenBank/DDBJ whole genome shotgun (WGS) entry which is preliminary data.</text>
</comment>
<dbReference type="Proteomes" id="UP000474957">
    <property type="component" value="Unassembled WGS sequence"/>
</dbReference>
<evidence type="ECO:0000313" key="7">
    <source>
        <dbReference type="Proteomes" id="UP000474957"/>
    </source>
</evidence>
<evidence type="ECO:0000256" key="3">
    <source>
        <dbReference type="ARBA" id="ARBA00022989"/>
    </source>
</evidence>
<keyword evidence="7" id="KW-1185">Reference proteome</keyword>
<dbReference type="AlphaFoldDB" id="A0A6L5YW26"/>
<feature type="transmembrane region" description="Helical" evidence="5">
    <location>
        <begin position="159"/>
        <end position="180"/>
    </location>
</feature>